<dbReference type="EMBL" id="PQAP01000217">
    <property type="protein sequence ID" value="PWB68096.1"/>
    <property type="molecule type" value="Genomic_DNA"/>
</dbReference>
<dbReference type="NCBIfam" id="NF040466">
    <property type="entry name" value="ydjY_domain"/>
    <property type="match status" value="1"/>
</dbReference>
<sequence>MLNSRWAAYVTRYTEEILSWSRPVKTLSLSAGLLLRIMATVVMPAGSVVFAQSDPPASSNQAPPLWASAGIEALDSGLYRIGTVLIDRKNSAVSIPGAVNMREGAIEYLAVTPDGKTYESVLTLKTKPLHLQLALLLLGAEFGGGLAYQGDSALPAGDSVDMYVAWLDEQGKTVTHPATDLLYDREARRAMPKSKWIFTGSVIRDSASFAADVEGSIIAVYSDPVAILNNPRSGRFDQTTYNPNTDLLPALGTEITMTIVVPKR</sequence>
<evidence type="ECO:0000313" key="1">
    <source>
        <dbReference type="EMBL" id="PWB68096.1"/>
    </source>
</evidence>
<dbReference type="InterPro" id="IPR047750">
    <property type="entry name" value="YdjY-like"/>
</dbReference>
<evidence type="ECO:0000313" key="2">
    <source>
        <dbReference type="Proteomes" id="UP000250918"/>
    </source>
</evidence>
<proteinExistence type="predicted"/>
<name>A0A855WZN0_9BACT</name>
<accession>A0A855WZN0</accession>
<organism evidence="1 2">
    <name type="scientific">candidate division GN15 bacterium</name>
    <dbReference type="NCBI Taxonomy" id="2072418"/>
    <lineage>
        <taxon>Bacteria</taxon>
        <taxon>candidate division GN15</taxon>
    </lineage>
</organism>
<gene>
    <name evidence="1" type="ORF">C3F09_12320</name>
</gene>
<dbReference type="AlphaFoldDB" id="A0A855WZN0"/>
<protein>
    <submittedName>
        <fullName evidence="1">Uncharacterized protein</fullName>
    </submittedName>
</protein>
<comment type="caution">
    <text evidence="1">The sequence shown here is derived from an EMBL/GenBank/DDBJ whole genome shotgun (WGS) entry which is preliminary data.</text>
</comment>
<dbReference type="Proteomes" id="UP000250918">
    <property type="component" value="Unassembled WGS sequence"/>
</dbReference>
<reference evidence="1 2" key="1">
    <citation type="journal article" date="2018" name="ISME J.">
        <title>A methanotrophic archaeon couples anaerobic oxidation of methane to Fe(III) reduction.</title>
        <authorList>
            <person name="Cai C."/>
            <person name="Leu A.O."/>
            <person name="Xie G.J."/>
            <person name="Guo J."/>
            <person name="Feng Y."/>
            <person name="Zhao J.X."/>
            <person name="Tyson G.W."/>
            <person name="Yuan Z."/>
            <person name="Hu S."/>
        </authorList>
    </citation>
    <scope>NUCLEOTIDE SEQUENCE [LARGE SCALE GENOMIC DNA]</scope>
    <source>
        <strain evidence="1">FeB_12</strain>
    </source>
</reference>